<evidence type="ECO:0000256" key="2">
    <source>
        <dbReference type="RuleBase" id="RU003707"/>
    </source>
</evidence>
<dbReference type="PANTHER" id="PTHR11941:SF54">
    <property type="entry name" value="ENOYL-COA HYDRATASE, MITOCHONDRIAL"/>
    <property type="match status" value="1"/>
</dbReference>
<dbReference type="AlphaFoldDB" id="A0A2A5WBV3"/>
<evidence type="ECO:0000256" key="1">
    <source>
        <dbReference type="ARBA" id="ARBA00005254"/>
    </source>
</evidence>
<dbReference type="SUPFAM" id="SSF52096">
    <property type="entry name" value="ClpP/crotonase"/>
    <property type="match status" value="1"/>
</dbReference>
<dbReference type="InterPro" id="IPR018376">
    <property type="entry name" value="Enoyl-CoA_hyd/isom_CS"/>
</dbReference>
<dbReference type="PANTHER" id="PTHR11941">
    <property type="entry name" value="ENOYL-COA HYDRATASE-RELATED"/>
    <property type="match status" value="1"/>
</dbReference>
<dbReference type="Pfam" id="PF00378">
    <property type="entry name" value="ECH_1"/>
    <property type="match status" value="1"/>
</dbReference>
<dbReference type="PROSITE" id="PS00166">
    <property type="entry name" value="ENOYL_COA_HYDRATASE"/>
    <property type="match status" value="1"/>
</dbReference>
<dbReference type="InterPro" id="IPR001753">
    <property type="entry name" value="Enoyl-CoA_hydra/iso"/>
</dbReference>
<name>A0A2A5WBV3_9GAMM</name>
<evidence type="ECO:0000313" key="3">
    <source>
        <dbReference type="EMBL" id="PDH33950.1"/>
    </source>
</evidence>
<comment type="caution">
    <text evidence="3">The sequence shown here is derived from an EMBL/GenBank/DDBJ whole genome shotgun (WGS) entry which is preliminary data.</text>
</comment>
<accession>A0A2A5WBV3</accession>
<sequence>MSFKYLTVQCDGQIATITLRRPECGNALSLALMREITEAAISFKYDTEIRVVVFRGEGKHFCVGADLKDEERWKIGQGGDLLMKSRLTQIGRDLIESIIGINQITIAAIQGAAAGGGACIPLACDFRVGTHDCIVGYPEVKLGMNLSWGALPLCYNLVGPSIAKRLLIGGDLEAAEDLLAWGFIDELVESAELSNRALELANYYAQRPPLAAQMIKRGLNAIQTVNAGVMHMDGDQNALSTLSEEFEDARNAFINKKKD</sequence>
<dbReference type="Gene3D" id="3.90.226.10">
    <property type="entry name" value="2-enoyl-CoA Hydratase, Chain A, domain 1"/>
    <property type="match status" value="1"/>
</dbReference>
<protein>
    <submittedName>
        <fullName evidence="3">Enoyl-CoA hydratase</fullName>
    </submittedName>
</protein>
<dbReference type="GO" id="GO:0003824">
    <property type="term" value="F:catalytic activity"/>
    <property type="evidence" value="ECO:0007669"/>
    <property type="project" value="InterPro"/>
</dbReference>
<dbReference type="Proteomes" id="UP000219329">
    <property type="component" value="Unassembled WGS sequence"/>
</dbReference>
<proteinExistence type="inferred from homology"/>
<dbReference type="EMBL" id="NTJZ01000005">
    <property type="protein sequence ID" value="PDH33950.1"/>
    <property type="molecule type" value="Genomic_DNA"/>
</dbReference>
<comment type="similarity">
    <text evidence="1 2">Belongs to the enoyl-CoA hydratase/isomerase family.</text>
</comment>
<gene>
    <name evidence="3" type="ORF">CNF02_06230</name>
</gene>
<reference evidence="3 4" key="1">
    <citation type="submission" date="2017-08" db="EMBL/GenBank/DDBJ databases">
        <title>Fine stratification of microbial communities through a metagenomic profile of the photic zone.</title>
        <authorList>
            <person name="Haro-Moreno J.M."/>
            <person name="Lopez-Perez M."/>
            <person name="De La Torre J."/>
            <person name="Picazo A."/>
            <person name="Camacho A."/>
            <person name="Rodriguez-Valera F."/>
        </authorList>
    </citation>
    <scope>NUCLEOTIDE SEQUENCE [LARGE SCALE GENOMIC DNA]</scope>
    <source>
        <strain evidence="3">MED-G28</strain>
    </source>
</reference>
<dbReference type="GO" id="GO:0006635">
    <property type="term" value="P:fatty acid beta-oxidation"/>
    <property type="evidence" value="ECO:0007669"/>
    <property type="project" value="TreeGrafter"/>
</dbReference>
<dbReference type="CDD" id="cd06558">
    <property type="entry name" value="crotonase-like"/>
    <property type="match status" value="1"/>
</dbReference>
<dbReference type="InterPro" id="IPR029045">
    <property type="entry name" value="ClpP/crotonase-like_dom_sf"/>
</dbReference>
<organism evidence="3 4">
    <name type="scientific">OM182 bacterium MED-G28</name>
    <dbReference type="NCBI Taxonomy" id="1986256"/>
    <lineage>
        <taxon>Bacteria</taxon>
        <taxon>Pseudomonadati</taxon>
        <taxon>Pseudomonadota</taxon>
        <taxon>Gammaproteobacteria</taxon>
        <taxon>OMG group</taxon>
        <taxon>OM182 clade</taxon>
    </lineage>
</organism>
<evidence type="ECO:0000313" key="4">
    <source>
        <dbReference type="Proteomes" id="UP000219329"/>
    </source>
</evidence>